<protein>
    <submittedName>
        <fullName evidence="2">Uncharacterized protein</fullName>
    </submittedName>
</protein>
<keyword evidence="1" id="KW-0472">Membrane</keyword>
<feature type="transmembrane region" description="Helical" evidence="1">
    <location>
        <begin position="118"/>
        <end position="138"/>
    </location>
</feature>
<feature type="transmembrane region" description="Helical" evidence="1">
    <location>
        <begin position="189"/>
        <end position="212"/>
    </location>
</feature>
<evidence type="ECO:0000313" key="2">
    <source>
        <dbReference type="EMBL" id="HCV81467.1"/>
    </source>
</evidence>
<reference evidence="2 3" key="1">
    <citation type="journal article" date="2018" name="Nat. Biotechnol.">
        <title>A standardized bacterial taxonomy based on genome phylogeny substantially revises the tree of life.</title>
        <authorList>
            <person name="Parks D.H."/>
            <person name="Chuvochina M."/>
            <person name="Waite D.W."/>
            <person name="Rinke C."/>
            <person name="Skarshewski A."/>
            <person name="Chaumeil P.A."/>
            <person name="Hugenholtz P."/>
        </authorList>
    </citation>
    <scope>NUCLEOTIDE SEQUENCE [LARGE SCALE GENOMIC DNA]</scope>
    <source>
        <strain evidence="2">UBA9359</strain>
    </source>
</reference>
<accession>A0A3D5J0E1</accession>
<keyword evidence="1" id="KW-1133">Transmembrane helix</keyword>
<proteinExistence type="predicted"/>
<dbReference type="AlphaFoldDB" id="A0A3D5J0E1"/>
<dbReference type="Proteomes" id="UP000264330">
    <property type="component" value="Unassembled WGS sequence"/>
</dbReference>
<comment type="caution">
    <text evidence="2">The sequence shown here is derived from an EMBL/GenBank/DDBJ whole genome shotgun (WGS) entry which is preliminary data.</text>
</comment>
<keyword evidence="1" id="KW-0812">Transmembrane</keyword>
<evidence type="ECO:0000313" key="3">
    <source>
        <dbReference type="Proteomes" id="UP000264330"/>
    </source>
</evidence>
<dbReference type="OMA" id="HYVEHYD"/>
<organism evidence="2 3">
    <name type="scientific">Zunongwangia profunda</name>
    <dbReference type="NCBI Taxonomy" id="398743"/>
    <lineage>
        <taxon>Bacteria</taxon>
        <taxon>Pseudomonadati</taxon>
        <taxon>Bacteroidota</taxon>
        <taxon>Flavobacteriia</taxon>
        <taxon>Flavobacteriales</taxon>
        <taxon>Flavobacteriaceae</taxon>
        <taxon>Zunongwangia</taxon>
    </lineage>
</organism>
<feature type="transmembrane region" description="Helical" evidence="1">
    <location>
        <begin position="95"/>
        <end position="112"/>
    </location>
</feature>
<name>A0A3D5J0E1_9FLAO</name>
<evidence type="ECO:0000256" key="1">
    <source>
        <dbReference type="SAM" id="Phobius"/>
    </source>
</evidence>
<dbReference type="EMBL" id="DPMF01000246">
    <property type="protein sequence ID" value="HCV81467.1"/>
    <property type="molecule type" value="Genomic_DNA"/>
</dbReference>
<gene>
    <name evidence="2" type="ORF">DGQ38_10510</name>
</gene>
<sequence length="231" mass="27422">MQKVNSNQIDRLYRFTREHFVEYYDVQTELVDHLASVIEKQWREDPAIGFENALQEEFKKFGIFGFLEVVEERQKAMTKTYWNLVLKESLEFLRLPKVILMISIVSFIFWSLSEFEYGKIMIGSIVLIEMIFLFYHLIKLNREKKKRVKRKGRIYLLEDMILNVGQIVATSFYPGYLLLYFDKIIPNEIASIVIAILIAFAFVIHYVAVIVLPEKTKDILLRIYPELSLNY</sequence>
<feature type="transmembrane region" description="Helical" evidence="1">
    <location>
        <begin position="159"/>
        <end position="177"/>
    </location>
</feature>
<dbReference type="RefSeq" id="WP_013069570.1">
    <property type="nucleotide sequence ID" value="NZ_CAJXAW010000003.1"/>
</dbReference>